<keyword evidence="3" id="KW-0789">Thiol protease inhibitor</keyword>
<keyword evidence="8" id="KW-1185">Reference proteome</keyword>
<dbReference type="InterPro" id="IPR011989">
    <property type="entry name" value="ARM-like"/>
</dbReference>
<feature type="compositionally biased region" description="Low complexity" evidence="4">
    <location>
        <begin position="137"/>
        <end position="150"/>
    </location>
</feature>
<dbReference type="SUPFAM" id="SSF48371">
    <property type="entry name" value="ARM repeat"/>
    <property type="match status" value="1"/>
</dbReference>
<protein>
    <recommendedName>
        <fullName evidence="6">Cystatin domain-containing protein</fullName>
    </recommendedName>
</protein>
<evidence type="ECO:0000256" key="2">
    <source>
        <dbReference type="ARBA" id="ARBA00022690"/>
    </source>
</evidence>
<dbReference type="PANTHER" id="PTHR10182">
    <property type="entry name" value="CALCIUM-BINDING PROTEIN 39-RELATED"/>
    <property type="match status" value="1"/>
</dbReference>
<dbReference type="InterPro" id="IPR016024">
    <property type="entry name" value="ARM-type_fold"/>
</dbReference>
<dbReference type="CDD" id="cd00042">
    <property type="entry name" value="CY"/>
    <property type="match status" value="1"/>
</dbReference>
<keyword evidence="5" id="KW-0732">Signal</keyword>
<dbReference type="Proteomes" id="UP000824890">
    <property type="component" value="Unassembled WGS sequence"/>
</dbReference>
<feature type="signal peptide" evidence="5">
    <location>
        <begin position="1"/>
        <end position="22"/>
    </location>
</feature>
<evidence type="ECO:0000256" key="3">
    <source>
        <dbReference type="ARBA" id="ARBA00022704"/>
    </source>
</evidence>
<proteinExistence type="inferred from homology"/>
<sequence length="516" mass="57448">MNNKATSILLLSLVLLPLYASASPRVGGWRPLSDVNDPHVVEIGKFSVSEYNKQSKAELKFVVVVSGESQVVAGMNYRLIVAVNDGVETAGAGASKNYEAIVWERAWGREEGKVKIGSCVSTRGGAGRDHSAPSRRLSSQHLSGSLTSSSATGEPSDQSDLGGAKMKGLFKSKPRTPSDLVRQTRDLFLYAHGSISLPDSKRDEKVDNAMAELSRNIRDMKSILYGNSEAEPVAEACAQLTQEFFRGDTLRLLITCLPKLNLETRKDATQVVANLQRQQVNSKLIASDYLEANLDLMDVLIEGFENTDLALHYGAMFRECIRHQIVAKYVLESEHVKKFFDYIQLPNFDIAADAAATFKELLTRHKSTVAEFLTNNEDWFFADYNSKLLESSNYITRRQAIKLLGDILLDRSNSAVMTKYVSSRDNLRILMNLLRESSKSIQIEAFHVFKIITTVAQLFVANQKKPADIVNILVANRSKLLRLLADLKPDKEDERFEADKSQVLREIAALEPQDLA</sequence>
<dbReference type="SUPFAM" id="SSF54403">
    <property type="entry name" value="Cystatin/monellin"/>
    <property type="match status" value="1"/>
</dbReference>
<gene>
    <name evidence="7" type="ORF">HID58_076390</name>
</gene>
<dbReference type="SMART" id="SM00043">
    <property type="entry name" value="CY"/>
    <property type="match status" value="1"/>
</dbReference>
<dbReference type="Gene3D" id="1.25.10.10">
    <property type="entry name" value="Leucine-rich Repeat Variant"/>
    <property type="match status" value="1"/>
</dbReference>
<accession>A0ABQ7YPZ5</accession>
<dbReference type="Pfam" id="PF08569">
    <property type="entry name" value="Mo25"/>
    <property type="match status" value="1"/>
</dbReference>
<evidence type="ECO:0000259" key="6">
    <source>
        <dbReference type="SMART" id="SM00043"/>
    </source>
</evidence>
<evidence type="ECO:0000256" key="1">
    <source>
        <dbReference type="ARBA" id="ARBA00011012"/>
    </source>
</evidence>
<keyword evidence="2" id="KW-0646">Protease inhibitor</keyword>
<name>A0ABQ7YPZ5_BRANA</name>
<organism evidence="7 8">
    <name type="scientific">Brassica napus</name>
    <name type="common">Rape</name>
    <dbReference type="NCBI Taxonomy" id="3708"/>
    <lineage>
        <taxon>Eukaryota</taxon>
        <taxon>Viridiplantae</taxon>
        <taxon>Streptophyta</taxon>
        <taxon>Embryophyta</taxon>
        <taxon>Tracheophyta</taxon>
        <taxon>Spermatophyta</taxon>
        <taxon>Magnoliopsida</taxon>
        <taxon>eudicotyledons</taxon>
        <taxon>Gunneridae</taxon>
        <taxon>Pentapetalae</taxon>
        <taxon>rosids</taxon>
        <taxon>malvids</taxon>
        <taxon>Brassicales</taxon>
        <taxon>Brassicaceae</taxon>
        <taxon>Brassiceae</taxon>
        <taxon>Brassica</taxon>
    </lineage>
</organism>
<evidence type="ECO:0000313" key="7">
    <source>
        <dbReference type="EMBL" id="KAH0869368.1"/>
    </source>
</evidence>
<dbReference type="Pfam" id="PF16845">
    <property type="entry name" value="SQAPI"/>
    <property type="match status" value="1"/>
</dbReference>
<comment type="caution">
    <text evidence="7">The sequence shown here is derived from an EMBL/GenBank/DDBJ whole genome shotgun (WGS) entry which is preliminary data.</text>
</comment>
<dbReference type="InterPro" id="IPR013878">
    <property type="entry name" value="Mo25"/>
</dbReference>
<feature type="region of interest" description="Disordered" evidence="4">
    <location>
        <begin position="119"/>
        <end position="177"/>
    </location>
</feature>
<dbReference type="EMBL" id="JAGKQM010000017">
    <property type="protein sequence ID" value="KAH0869368.1"/>
    <property type="molecule type" value="Genomic_DNA"/>
</dbReference>
<feature type="domain" description="Cystatin" evidence="6">
    <location>
        <begin position="24"/>
        <end position="120"/>
    </location>
</feature>
<feature type="chain" id="PRO_5047440723" description="Cystatin domain-containing protein" evidence="5">
    <location>
        <begin position="23"/>
        <end position="516"/>
    </location>
</feature>
<dbReference type="Gene3D" id="3.10.450.10">
    <property type="match status" value="1"/>
</dbReference>
<evidence type="ECO:0000256" key="4">
    <source>
        <dbReference type="SAM" id="MobiDB-lite"/>
    </source>
</evidence>
<dbReference type="InterPro" id="IPR046350">
    <property type="entry name" value="Cystatin_sf"/>
</dbReference>
<evidence type="ECO:0000256" key="5">
    <source>
        <dbReference type="SAM" id="SignalP"/>
    </source>
</evidence>
<reference evidence="7 8" key="1">
    <citation type="submission" date="2021-05" db="EMBL/GenBank/DDBJ databases">
        <title>Genome Assembly of Synthetic Allotetraploid Brassica napus Reveals Homoeologous Exchanges between Subgenomes.</title>
        <authorList>
            <person name="Davis J.T."/>
        </authorList>
    </citation>
    <scope>NUCLEOTIDE SEQUENCE [LARGE SCALE GENOMIC DNA]</scope>
    <source>
        <strain evidence="8">cv. Da-Ae</strain>
        <tissue evidence="7">Seedling</tissue>
    </source>
</reference>
<evidence type="ECO:0000313" key="8">
    <source>
        <dbReference type="Proteomes" id="UP000824890"/>
    </source>
</evidence>
<dbReference type="PANTHER" id="PTHR10182:SF12">
    <property type="entry name" value="OS07G0585100 PROTEIN"/>
    <property type="match status" value="1"/>
</dbReference>
<dbReference type="InterPro" id="IPR000010">
    <property type="entry name" value="Cystatin_dom"/>
</dbReference>
<comment type="similarity">
    <text evidence="1">Belongs to the Mo25 family.</text>
</comment>